<organism evidence="11">
    <name type="scientific">bioreactor metagenome</name>
    <dbReference type="NCBI Taxonomy" id="1076179"/>
    <lineage>
        <taxon>unclassified sequences</taxon>
        <taxon>metagenomes</taxon>
        <taxon>ecological metagenomes</taxon>
    </lineage>
</organism>
<evidence type="ECO:0000256" key="1">
    <source>
        <dbReference type="ARBA" id="ARBA00004141"/>
    </source>
</evidence>
<protein>
    <submittedName>
        <fullName evidence="11">Cadmium, cobalt and zinc/H(+)-K(+) antiporter</fullName>
    </submittedName>
</protein>
<evidence type="ECO:0000256" key="5">
    <source>
        <dbReference type="ARBA" id="ARBA00022989"/>
    </source>
</evidence>
<reference evidence="11" key="1">
    <citation type="submission" date="2019-08" db="EMBL/GenBank/DDBJ databases">
        <authorList>
            <person name="Kucharzyk K."/>
            <person name="Murdoch R.W."/>
            <person name="Higgins S."/>
            <person name="Loffler F."/>
        </authorList>
    </citation>
    <scope>NUCLEOTIDE SEQUENCE</scope>
</reference>
<feature type="domain" description="Cation efflux protein cytoplasmic" evidence="10">
    <location>
        <begin position="214"/>
        <end position="290"/>
    </location>
</feature>
<evidence type="ECO:0000313" key="11">
    <source>
        <dbReference type="EMBL" id="MPM16920.1"/>
    </source>
</evidence>
<keyword evidence="7 8" id="KW-0472">Membrane</keyword>
<dbReference type="GO" id="GO:0005886">
    <property type="term" value="C:plasma membrane"/>
    <property type="evidence" value="ECO:0007669"/>
    <property type="project" value="TreeGrafter"/>
</dbReference>
<dbReference type="SUPFAM" id="SSF161111">
    <property type="entry name" value="Cation efflux protein transmembrane domain-like"/>
    <property type="match status" value="1"/>
</dbReference>
<accession>A0A644XL56</accession>
<dbReference type="InterPro" id="IPR027470">
    <property type="entry name" value="Cation_efflux_CTD"/>
</dbReference>
<dbReference type="InterPro" id="IPR002524">
    <property type="entry name" value="Cation_efflux"/>
</dbReference>
<keyword evidence="5 8" id="KW-1133">Transmembrane helix</keyword>
<dbReference type="EMBL" id="VSSQ01002700">
    <property type="protein sequence ID" value="MPM16920.1"/>
    <property type="molecule type" value="Genomic_DNA"/>
</dbReference>
<dbReference type="InterPro" id="IPR050681">
    <property type="entry name" value="CDF/SLC30A"/>
</dbReference>
<name>A0A644XL56_9ZZZZ</name>
<sequence>MESHEHIHQHHALHKDTRKNIATAFFLNFFFAIIELFGGLYTNSVAILSDAIHDFGDSLAIGVSFFLQKKSSKGRDKFYSYGYKRFSLLGAIFISVVLVVSSIFVIRESILRFMEPKTADAPGMILLAVLGIIVNGAAVLRMKGSASMNERAVFLHMMEDVLGWIAVLVGAIVMYFTSWSFIDPLMSVGISLWVLYNVFNNLSSTLKIMLQEVPADVDIEKMLMTIKQDLRIKEIHDVHLWSLDGQDHIMTIHLVLADDLCTATNLADIKLKCRQVCTTFGVEHVTIETEGCLEAQTCDFCR</sequence>
<evidence type="ECO:0000256" key="8">
    <source>
        <dbReference type="SAM" id="Phobius"/>
    </source>
</evidence>
<evidence type="ECO:0000256" key="2">
    <source>
        <dbReference type="ARBA" id="ARBA00008873"/>
    </source>
</evidence>
<comment type="subcellular location">
    <subcellularLocation>
        <location evidence="1">Membrane</location>
        <topology evidence="1">Multi-pass membrane protein</topology>
    </subcellularLocation>
</comment>
<dbReference type="AlphaFoldDB" id="A0A644XL56"/>
<feature type="transmembrane region" description="Helical" evidence="8">
    <location>
        <begin position="47"/>
        <end position="67"/>
    </location>
</feature>
<dbReference type="Pfam" id="PF01545">
    <property type="entry name" value="Cation_efflux"/>
    <property type="match status" value="1"/>
</dbReference>
<dbReference type="Pfam" id="PF16916">
    <property type="entry name" value="ZT_dimer"/>
    <property type="match status" value="1"/>
</dbReference>
<dbReference type="PANTHER" id="PTHR11562:SF17">
    <property type="entry name" value="RE54080P-RELATED"/>
    <property type="match status" value="1"/>
</dbReference>
<gene>
    <name evidence="11" type="primary">czcD_17</name>
    <name evidence="11" type="ORF">SDC9_63302</name>
</gene>
<keyword evidence="3" id="KW-0813">Transport</keyword>
<evidence type="ECO:0000256" key="6">
    <source>
        <dbReference type="ARBA" id="ARBA00023065"/>
    </source>
</evidence>
<keyword evidence="4 8" id="KW-0812">Transmembrane</keyword>
<evidence type="ECO:0000259" key="10">
    <source>
        <dbReference type="Pfam" id="PF16916"/>
    </source>
</evidence>
<dbReference type="InterPro" id="IPR058533">
    <property type="entry name" value="Cation_efflux_TM"/>
</dbReference>
<dbReference type="GO" id="GO:0005385">
    <property type="term" value="F:zinc ion transmembrane transporter activity"/>
    <property type="evidence" value="ECO:0007669"/>
    <property type="project" value="TreeGrafter"/>
</dbReference>
<feature type="transmembrane region" description="Helical" evidence="8">
    <location>
        <begin position="88"/>
        <end position="106"/>
    </location>
</feature>
<feature type="transmembrane region" description="Helical" evidence="8">
    <location>
        <begin position="161"/>
        <end position="179"/>
    </location>
</feature>
<comment type="caution">
    <text evidence="11">The sequence shown here is derived from an EMBL/GenBank/DDBJ whole genome shotgun (WGS) entry which is preliminary data.</text>
</comment>
<feature type="transmembrane region" description="Helical" evidence="8">
    <location>
        <begin position="21"/>
        <end position="41"/>
    </location>
</feature>
<evidence type="ECO:0000256" key="4">
    <source>
        <dbReference type="ARBA" id="ARBA00022692"/>
    </source>
</evidence>
<evidence type="ECO:0000256" key="3">
    <source>
        <dbReference type="ARBA" id="ARBA00022448"/>
    </source>
</evidence>
<evidence type="ECO:0000256" key="7">
    <source>
        <dbReference type="ARBA" id="ARBA00023136"/>
    </source>
</evidence>
<evidence type="ECO:0000259" key="9">
    <source>
        <dbReference type="Pfam" id="PF01545"/>
    </source>
</evidence>
<dbReference type="InterPro" id="IPR027469">
    <property type="entry name" value="Cation_efflux_TMD_sf"/>
</dbReference>
<feature type="transmembrane region" description="Helical" evidence="8">
    <location>
        <begin position="121"/>
        <end position="140"/>
    </location>
</feature>
<keyword evidence="6" id="KW-0406">Ion transport</keyword>
<proteinExistence type="inferred from homology"/>
<comment type="similarity">
    <text evidence="2">Belongs to the cation diffusion facilitator (CDF) transporter (TC 2.A.4) family. SLC30A subfamily.</text>
</comment>
<dbReference type="NCBIfam" id="TIGR01297">
    <property type="entry name" value="CDF"/>
    <property type="match status" value="1"/>
</dbReference>
<dbReference type="Gene3D" id="1.20.1510.10">
    <property type="entry name" value="Cation efflux protein transmembrane domain"/>
    <property type="match status" value="1"/>
</dbReference>
<feature type="domain" description="Cation efflux protein transmembrane" evidence="9">
    <location>
        <begin position="23"/>
        <end position="210"/>
    </location>
</feature>
<dbReference type="PANTHER" id="PTHR11562">
    <property type="entry name" value="CATION EFFLUX PROTEIN/ ZINC TRANSPORTER"/>
    <property type="match status" value="1"/>
</dbReference>